<evidence type="ECO:0000313" key="5">
    <source>
        <dbReference type="Proteomes" id="UP000681340"/>
    </source>
</evidence>
<feature type="domain" description="Ketoreductase" evidence="3">
    <location>
        <begin position="1"/>
        <end position="172"/>
    </location>
</feature>
<comment type="caution">
    <text evidence="4">The sequence shown here is derived from an EMBL/GenBank/DDBJ whole genome shotgun (WGS) entry which is preliminary data.</text>
</comment>
<evidence type="ECO:0000259" key="3">
    <source>
        <dbReference type="SMART" id="SM00822"/>
    </source>
</evidence>
<dbReference type="PANTHER" id="PTHR42901:SF1">
    <property type="entry name" value="ALCOHOL DEHYDROGENASE"/>
    <property type="match status" value="1"/>
</dbReference>
<dbReference type="SUPFAM" id="SSF51735">
    <property type="entry name" value="NAD(P)-binding Rossmann-fold domains"/>
    <property type="match status" value="1"/>
</dbReference>
<dbReference type="InterPro" id="IPR057326">
    <property type="entry name" value="KR_dom"/>
</dbReference>
<sequence length="220" mass="22879">MTAIVTGAGRGFGRAIATALTATGRHVVGVSRTRAADAPYETVTADAADPDVAAALIQQHRPRVLVPNAGVVPAMGPVDALSWAEFERNWQVDTRHVFEWTKAALRLPLEPGSIVVAMSSGAALRGSPVSGGYAGAKAAIRFIATYGADESRRELGLRFATVMPPLTPATELGRAGVAGYAARNGTEPDYRVTLTAEQVAQHVLGVIEGSEAYTEGVVTG</sequence>
<protein>
    <submittedName>
        <fullName evidence="4">Short-chain dehydrogenase</fullName>
    </submittedName>
</protein>
<name>A0A919VJA3_9ACTN</name>
<dbReference type="InterPro" id="IPR036291">
    <property type="entry name" value="NAD(P)-bd_dom_sf"/>
</dbReference>
<evidence type="ECO:0000256" key="2">
    <source>
        <dbReference type="ARBA" id="ARBA00023002"/>
    </source>
</evidence>
<dbReference type="CDD" id="cd05233">
    <property type="entry name" value="SDR_c"/>
    <property type="match status" value="1"/>
</dbReference>
<keyword evidence="2" id="KW-0560">Oxidoreductase</keyword>
<keyword evidence="5" id="KW-1185">Reference proteome</keyword>
<accession>A0A919VJA3</accession>
<comment type="similarity">
    <text evidence="1">Belongs to the short-chain dehydrogenases/reductases (SDR) family.</text>
</comment>
<dbReference type="Proteomes" id="UP000681340">
    <property type="component" value="Unassembled WGS sequence"/>
</dbReference>
<evidence type="ECO:0000256" key="1">
    <source>
        <dbReference type="ARBA" id="ARBA00006484"/>
    </source>
</evidence>
<gene>
    <name evidence="4" type="ORF">Aau02nite_09660</name>
</gene>
<dbReference type="RefSeq" id="WP_212987092.1">
    <property type="nucleotide sequence ID" value="NZ_BAABEA010000007.1"/>
</dbReference>
<dbReference type="SMART" id="SM00822">
    <property type="entry name" value="PKS_KR"/>
    <property type="match status" value="1"/>
</dbReference>
<dbReference type="EMBL" id="BOQL01000010">
    <property type="protein sequence ID" value="GIM64320.1"/>
    <property type="molecule type" value="Genomic_DNA"/>
</dbReference>
<dbReference type="PANTHER" id="PTHR42901">
    <property type="entry name" value="ALCOHOL DEHYDROGENASE"/>
    <property type="match status" value="1"/>
</dbReference>
<evidence type="ECO:0000313" key="4">
    <source>
        <dbReference type="EMBL" id="GIM64320.1"/>
    </source>
</evidence>
<dbReference type="GO" id="GO:0016491">
    <property type="term" value="F:oxidoreductase activity"/>
    <property type="evidence" value="ECO:0007669"/>
    <property type="project" value="UniProtKB-KW"/>
</dbReference>
<dbReference type="InterPro" id="IPR002347">
    <property type="entry name" value="SDR_fam"/>
</dbReference>
<dbReference type="Gene3D" id="3.40.50.720">
    <property type="entry name" value="NAD(P)-binding Rossmann-like Domain"/>
    <property type="match status" value="1"/>
</dbReference>
<reference evidence="4" key="1">
    <citation type="submission" date="2021-03" db="EMBL/GenBank/DDBJ databases">
        <title>Whole genome shotgun sequence of Actinoplanes auranticolor NBRC 12245.</title>
        <authorList>
            <person name="Komaki H."/>
            <person name="Tamura T."/>
        </authorList>
    </citation>
    <scope>NUCLEOTIDE SEQUENCE</scope>
    <source>
        <strain evidence="4">NBRC 12245</strain>
    </source>
</reference>
<dbReference type="PRINTS" id="PR00081">
    <property type="entry name" value="GDHRDH"/>
</dbReference>
<organism evidence="4 5">
    <name type="scientific">Actinoplanes auranticolor</name>
    <dbReference type="NCBI Taxonomy" id="47988"/>
    <lineage>
        <taxon>Bacteria</taxon>
        <taxon>Bacillati</taxon>
        <taxon>Actinomycetota</taxon>
        <taxon>Actinomycetes</taxon>
        <taxon>Micromonosporales</taxon>
        <taxon>Micromonosporaceae</taxon>
        <taxon>Actinoplanes</taxon>
    </lineage>
</organism>
<dbReference type="Pfam" id="PF00106">
    <property type="entry name" value="adh_short"/>
    <property type="match status" value="1"/>
</dbReference>
<dbReference type="AlphaFoldDB" id="A0A919VJA3"/>
<proteinExistence type="inferred from homology"/>